<dbReference type="OMA" id="WINIAGR"/>
<accession>A0A5K0ZBL5</accession>
<dbReference type="Pfam" id="PF13041">
    <property type="entry name" value="PPR_2"/>
    <property type="match status" value="2"/>
</dbReference>
<keyword evidence="1" id="KW-0677">Repeat</keyword>
<evidence type="ECO:0008006" key="4">
    <source>
        <dbReference type="Google" id="ProtNLM"/>
    </source>
</evidence>
<feature type="repeat" description="PPR" evidence="2">
    <location>
        <begin position="249"/>
        <end position="279"/>
    </location>
</feature>
<dbReference type="OrthoDB" id="185373at2759"/>
<dbReference type="PANTHER" id="PTHR47926:SF516">
    <property type="entry name" value="SMK1"/>
    <property type="match status" value="1"/>
</dbReference>
<proteinExistence type="predicted"/>
<dbReference type="Pfam" id="PF20431">
    <property type="entry name" value="E_motif"/>
    <property type="match status" value="1"/>
</dbReference>
<dbReference type="EMBL" id="LR721778">
    <property type="protein sequence ID" value="VVV86876.1"/>
    <property type="molecule type" value="Genomic_DNA"/>
</dbReference>
<feature type="repeat" description="PPR" evidence="2">
    <location>
        <begin position="179"/>
        <end position="213"/>
    </location>
</feature>
<feature type="repeat" description="PPR" evidence="2">
    <location>
        <begin position="280"/>
        <end position="314"/>
    </location>
</feature>
<dbReference type="InterPro" id="IPR046848">
    <property type="entry name" value="E_motif"/>
</dbReference>
<dbReference type="PROSITE" id="PS51375">
    <property type="entry name" value="PPR"/>
    <property type="match status" value="4"/>
</dbReference>
<dbReference type="GO" id="GO:0003723">
    <property type="term" value="F:RNA binding"/>
    <property type="evidence" value="ECO:0007669"/>
    <property type="project" value="InterPro"/>
</dbReference>
<dbReference type="PANTHER" id="PTHR47926">
    <property type="entry name" value="PENTATRICOPEPTIDE REPEAT-CONTAINING PROTEIN"/>
    <property type="match status" value="1"/>
</dbReference>
<protein>
    <recommendedName>
        <fullName evidence="4">Pentacotripeptide-repeat region of PRORP domain-containing protein</fullName>
    </recommendedName>
</protein>
<organism evidence="3">
    <name type="scientific">Nymphaea colorata</name>
    <name type="common">pocket water lily</name>
    <dbReference type="NCBI Taxonomy" id="210225"/>
    <lineage>
        <taxon>Eukaryota</taxon>
        <taxon>Viridiplantae</taxon>
        <taxon>Streptophyta</taxon>
        <taxon>Embryophyta</taxon>
        <taxon>Tracheophyta</taxon>
        <taxon>Spermatophyta</taxon>
        <taxon>Magnoliopsida</taxon>
        <taxon>Nymphaeales</taxon>
        <taxon>Nymphaeaceae</taxon>
        <taxon>Nymphaea</taxon>
    </lineage>
</organism>
<dbReference type="FunFam" id="1.25.40.10:FF:000996">
    <property type="entry name" value="Small kernel1"/>
    <property type="match status" value="1"/>
</dbReference>
<dbReference type="FunFam" id="1.25.40.10:FF:000344">
    <property type="entry name" value="Pentatricopeptide repeat-containing protein"/>
    <property type="match status" value="1"/>
</dbReference>
<sequence>MFEEMPRLNLLSPAALSSTLRNCGSLESMVRGKIVHGQILVGGLLPNVVLSTDLLLMYSRCGNLESARKMFEEMPQRNMHSWNIIIASYAQISLWREALDIYNGFQKTGFRPDHYTIPCVLKACSGAMDLLMGRKLHGCVVVSGYQDNVIVCSGLVDMYVKCGRLCDARQAFDEMSQRDVVSWNVVISGLVRAGYGIEALRFFCEMHRGGVRVDRMTVPSVLTSCGQAGDLAVGKGVHGIALKLVLFSDIAVGNALIDMYAKSGCLHEAHQVFVEMPQRDVITWTSLIWCYGIHGRGKDALVLFDEMVACGVMPNSATFTAALTSCSHGGLLDEGRGIFSMMRQHYGLDPSVEHYACMVDLLGRHELLDEALAFIKGVPLAPTASIWGALLSSCRTYNNVEIGEIAAAALFELEASNSSNYIVLASIYEAVGQWECVSELRSRMRKLGIVKTPGCSWLTVKNRVYCFAQGKSSHPKAKVIHEVLDGLSQLMMMP</sequence>
<evidence type="ECO:0000313" key="3">
    <source>
        <dbReference type="EMBL" id="VVV86876.1"/>
    </source>
</evidence>
<evidence type="ECO:0000256" key="2">
    <source>
        <dbReference type="PROSITE-ProRule" id="PRU00708"/>
    </source>
</evidence>
<evidence type="ECO:0000256" key="1">
    <source>
        <dbReference type="ARBA" id="ARBA00022737"/>
    </source>
</evidence>
<dbReference type="InterPro" id="IPR046960">
    <property type="entry name" value="PPR_At4g14850-like_plant"/>
</dbReference>
<feature type="repeat" description="PPR" evidence="2">
    <location>
        <begin position="78"/>
        <end position="112"/>
    </location>
</feature>
<dbReference type="GO" id="GO:0009451">
    <property type="term" value="P:RNA modification"/>
    <property type="evidence" value="ECO:0007669"/>
    <property type="project" value="InterPro"/>
</dbReference>
<dbReference type="Gramene" id="NC13G0061630.1">
    <property type="protein sequence ID" value="NC13G0061630.1:cds"/>
    <property type="gene ID" value="NC13G0061630"/>
</dbReference>
<reference evidence="3" key="1">
    <citation type="submission" date="2019-09" db="EMBL/GenBank/DDBJ databases">
        <authorList>
            <person name="Zhang L."/>
        </authorList>
    </citation>
    <scope>NUCLEOTIDE SEQUENCE</scope>
</reference>
<dbReference type="Pfam" id="PF01535">
    <property type="entry name" value="PPR"/>
    <property type="match status" value="2"/>
</dbReference>
<dbReference type="InterPro" id="IPR002885">
    <property type="entry name" value="PPR_rpt"/>
</dbReference>
<dbReference type="InterPro" id="IPR011990">
    <property type="entry name" value="TPR-like_helical_dom_sf"/>
</dbReference>
<dbReference type="Gene3D" id="1.25.40.10">
    <property type="entry name" value="Tetratricopeptide repeat domain"/>
    <property type="match status" value="3"/>
</dbReference>
<dbReference type="NCBIfam" id="TIGR00756">
    <property type="entry name" value="PPR"/>
    <property type="match status" value="4"/>
</dbReference>
<name>A0A5K0ZBL5_9MAGN</name>
<dbReference type="AlphaFoldDB" id="A0A5K0ZBL5"/>
<gene>
    <name evidence="3" type="ORF">NYM_LOCUS9869</name>
</gene>